<dbReference type="Pfam" id="PF02886">
    <property type="entry name" value="LBP_BPI_CETP_C"/>
    <property type="match status" value="1"/>
</dbReference>
<protein>
    <submittedName>
        <fullName evidence="4 5">BPI2 domain-containing protein</fullName>
    </submittedName>
</protein>
<dbReference type="GO" id="GO:0005615">
    <property type="term" value="C:extracellular space"/>
    <property type="evidence" value="ECO:0007669"/>
    <property type="project" value="TreeGrafter"/>
</dbReference>
<dbReference type="AlphaFoldDB" id="A0A0K0EEE2"/>
<dbReference type="Proteomes" id="UP000035681">
    <property type="component" value="Unplaced"/>
</dbReference>
<keyword evidence="1" id="KW-0812">Transmembrane</keyword>
<dbReference type="GO" id="GO:0008289">
    <property type="term" value="F:lipid binding"/>
    <property type="evidence" value="ECO:0007669"/>
    <property type="project" value="InterPro"/>
</dbReference>
<evidence type="ECO:0000313" key="4">
    <source>
        <dbReference type="WBParaSite" id="SSTP_0000785400.1"/>
    </source>
</evidence>
<reference evidence="4" key="1">
    <citation type="submission" date="2015-08" db="UniProtKB">
        <authorList>
            <consortium name="WormBaseParasite"/>
        </authorList>
    </citation>
    <scope>IDENTIFICATION</scope>
</reference>
<evidence type="ECO:0000256" key="1">
    <source>
        <dbReference type="SAM" id="Phobius"/>
    </source>
</evidence>
<dbReference type="SUPFAM" id="SSF55394">
    <property type="entry name" value="Bactericidal permeability-increasing protein, BPI"/>
    <property type="match status" value="2"/>
</dbReference>
<dbReference type="InterPro" id="IPR017943">
    <property type="entry name" value="Bactericidal_perm-incr_a/b_dom"/>
</dbReference>
<keyword evidence="1" id="KW-1133">Transmembrane helix</keyword>
<dbReference type="SMART" id="SM00329">
    <property type="entry name" value="BPI2"/>
    <property type="match status" value="1"/>
</dbReference>
<evidence type="ECO:0000259" key="2">
    <source>
        <dbReference type="SMART" id="SM00329"/>
    </source>
</evidence>
<feature type="transmembrane region" description="Helical" evidence="1">
    <location>
        <begin position="6"/>
        <end position="25"/>
    </location>
</feature>
<dbReference type="PANTHER" id="PTHR10504:SF139">
    <property type="entry name" value="BPI2 DOMAIN-CONTAINING PROTEIN"/>
    <property type="match status" value="1"/>
</dbReference>
<evidence type="ECO:0000313" key="5">
    <source>
        <dbReference type="WBParaSite" id="TCONS_00009674.p1"/>
    </source>
</evidence>
<proteinExistence type="predicted"/>
<organism evidence="4">
    <name type="scientific">Strongyloides stercoralis</name>
    <name type="common">Threadworm</name>
    <dbReference type="NCBI Taxonomy" id="6248"/>
    <lineage>
        <taxon>Eukaryota</taxon>
        <taxon>Metazoa</taxon>
        <taxon>Ecdysozoa</taxon>
        <taxon>Nematoda</taxon>
        <taxon>Chromadorea</taxon>
        <taxon>Rhabditida</taxon>
        <taxon>Tylenchina</taxon>
        <taxon>Panagrolaimomorpha</taxon>
        <taxon>Strongyloidoidea</taxon>
        <taxon>Strongyloididae</taxon>
        <taxon>Strongyloides</taxon>
    </lineage>
</organism>
<dbReference type="PANTHER" id="PTHR10504">
    <property type="entry name" value="BACTERICIDAL PERMEABILITY-INCREASING BPI PROTEIN-RELATED"/>
    <property type="match status" value="1"/>
</dbReference>
<accession>A0A0K0EEE2</accession>
<sequence>MVSFIGYFNFFLICTIPLYFCITSIPDQLKDEKNLGFPGVKIRLTNTGVTFISKVTTNILINEIVSPTINLPSQKISSNNINVELQNLKIDVEKNKYNINSKLTTPNNITIEVSNLEMNINGKINGNIDKNKHFNGDILLFNKNFEVLVGLNVKNNNRGIPNIKLNSCNVKENLKLEAKIISGTLNNEEVNKIKVNLEKENKEFLETIICSRIETIIEDRINDRFSLIPNKLPMNILAETAILEEVVSKIALRRRQIRSINNSRTKRQTLRSLSSSFNLTKANNLLLDYGMVGEPKVIRNILEIDSVSEISLNGRGGTPFGAVKFNYPEDIKEGVMMQLIVSDFVPNTLMYHGHTIGIFNTRIDSKTPHFSTMMKSSCSLTSGVLFCLGDLFPTLKRTFPNRELAMLYKTIQAPVMKFHEKIAGGVKFNIAGQITILGIESNGEEKPFGSFLIEVDSVMKMRLSNTMTKPKVTIENMKFTTESPNVITQQELNQAGILTKEVLQRMVNDMLKEGIPIPIHPLYKLDKPRVRIIERAMLIQTNFKLNEKLLKQLTAEEVRL</sequence>
<dbReference type="Gene3D" id="3.15.10.10">
    <property type="entry name" value="Bactericidal permeability-increasing protein, domain 1"/>
    <property type="match status" value="1"/>
</dbReference>
<dbReference type="Gene3D" id="3.15.20.10">
    <property type="entry name" value="Bactericidal permeability-increasing protein, domain 2"/>
    <property type="match status" value="1"/>
</dbReference>
<dbReference type="WBParaSite" id="TCONS_00009674.p1">
    <property type="protein sequence ID" value="TCONS_00009674.p1"/>
    <property type="gene ID" value="XLOC_007449"/>
</dbReference>
<keyword evidence="3" id="KW-1185">Reference proteome</keyword>
<dbReference type="STRING" id="6248.A0A0K0EEE2"/>
<keyword evidence="1" id="KW-0472">Membrane</keyword>
<feature type="domain" description="Lipid-binding serum glycoprotein C-terminal" evidence="2">
    <location>
        <begin position="331"/>
        <end position="541"/>
    </location>
</feature>
<dbReference type="WBParaSite" id="SSTP_0000785400.1">
    <property type="protein sequence ID" value="SSTP_0000785400.1"/>
    <property type="gene ID" value="SSTP_0000785400"/>
</dbReference>
<name>A0A0K0EEE2_STRER</name>
<evidence type="ECO:0000313" key="3">
    <source>
        <dbReference type="Proteomes" id="UP000035681"/>
    </source>
</evidence>
<dbReference type="InterPro" id="IPR032942">
    <property type="entry name" value="BPI/LBP/Plunc"/>
</dbReference>
<dbReference type="InterPro" id="IPR001124">
    <property type="entry name" value="Lipid-bd_serum_glycop_C"/>
</dbReference>